<gene>
    <name evidence="4" type="ORF">ATO8_16660</name>
</gene>
<dbReference type="PROSITE" id="PS51371">
    <property type="entry name" value="CBS"/>
    <property type="match status" value="2"/>
</dbReference>
<feature type="domain" description="CBS" evidence="3">
    <location>
        <begin position="71"/>
        <end position="129"/>
    </location>
</feature>
<dbReference type="eggNOG" id="COG0517">
    <property type="taxonomic scope" value="Bacteria"/>
</dbReference>
<keyword evidence="1 2" id="KW-0129">CBS domain</keyword>
<dbReference type="STRING" id="1379903.ATO8_16660"/>
<feature type="domain" description="CBS" evidence="3">
    <location>
        <begin position="7"/>
        <end position="65"/>
    </location>
</feature>
<dbReference type="CDD" id="cd04622">
    <property type="entry name" value="CBS_pair_HRP1_like"/>
    <property type="match status" value="1"/>
</dbReference>
<reference evidence="4 5" key="1">
    <citation type="journal article" date="2014" name="Antonie Van Leeuwenhoek">
        <title>Roseivivax atlanticus sp. nov., isolated from surface seawater of the Atlantic Ocean.</title>
        <authorList>
            <person name="Li G."/>
            <person name="Lai Q."/>
            <person name="Liu X."/>
            <person name="Sun F."/>
            <person name="Shao Z."/>
        </authorList>
    </citation>
    <scope>NUCLEOTIDE SEQUENCE [LARGE SCALE GENOMIC DNA]</scope>
    <source>
        <strain evidence="4 5">22II-s10s</strain>
    </source>
</reference>
<dbReference type="RefSeq" id="WP_043846126.1">
    <property type="nucleotide sequence ID" value="NZ_AQQW01000011.1"/>
</dbReference>
<sequence length="141" mass="15256">MHIHQIMTPEPATVTPERTLQAAAEIMKTSDIGMLPVGEDDRLVGTLTDRDIVVRGLAMGLGPDSTVREAMTTNVLYCFDDEEVSAVTQSLGAEQVRRLPVVNREKRLVGLVSLGDVALQEESRATGQTLRDIVEENGPSG</sequence>
<keyword evidence="5" id="KW-1185">Reference proteome</keyword>
<dbReference type="Pfam" id="PF00571">
    <property type="entry name" value="CBS"/>
    <property type="match status" value="2"/>
</dbReference>
<evidence type="ECO:0000256" key="2">
    <source>
        <dbReference type="PROSITE-ProRule" id="PRU00703"/>
    </source>
</evidence>
<evidence type="ECO:0000259" key="3">
    <source>
        <dbReference type="PROSITE" id="PS51371"/>
    </source>
</evidence>
<name>W4HHU7_9RHOB</name>
<dbReference type="SUPFAM" id="SSF54631">
    <property type="entry name" value="CBS-domain pair"/>
    <property type="match status" value="1"/>
</dbReference>
<dbReference type="InterPro" id="IPR046342">
    <property type="entry name" value="CBS_dom_sf"/>
</dbReference>
<dbReference type="EMBL" id="AQQW01000011">
    <property type="protein sequence ID" value="ETW11565.1"/>
    <property type="molecule type" value="Genomic_DNA"/>
</dbReference>
<dbReference type="PATRIC" id="fig|1317118.6.peg.3429"/>
<dbReference type="Proteomes" id="UP000019063">
    <property type="component" value="Unassembled WGS sequence"/>
</dbReference>
<dbReference type="InterPro" id="IPR000644">
    <property type="entry name" value="CBS_dom"/>
</dbReference>
<evidence type="ECO:0000313" key="5">
    <source>
        <dbReference type="Proteomes" id="UP000019063"/>
    </source>
</evidence>
<dbReference type="Gene3D" id="3.10.580.10">
    <property type="entry name" value="CBS-domain"/>
    <property type="match status" value="1"/>
</dbReference>
<dbReference type="SMART" id="SM00116">
    <property type="entry name" value="CBS"/>
    <property type="match status" value="2"/>
</dbReference>
<dbReference type="PANTHER" id="PTHR43080">
    <property type="entry name" value="CBS DOMAIN-CONTAINING PROTEIN CBSX3, MITOCHONDRIAL"/>
    <property type="match status" value="1"/>
</dbReference>
<accession>W4HHU7</accession>
<proteinExistence type="predicted"/>
<evidence type="ECO:0000256" key="1">
    <source>
        <dbReference type="ARBA" id="ARBA00023122"/>
    </source>
</evidence>
<dbReference type="AlphaFoldDB" id="W4HHU7"/>
<comment type="caution">
    <text evidence="4">The sequence shown here is derived from an EMBL/GenBank/DDBJ whole genome shotgun (WGS) entry which is preliminary data.</text>
</comment>
<dbReference type="PANTHER" id="PTHR43080:SF2">
    <property type="entry name" value="CBS DOMAIN-CONTAINING PROTEIN"/>
    <property type="match status" value="1"/>
</dbReference>
<organism evidence="4 5">
    <name type="scientific">Roseivivax marinus</name>
    <dbReference type="NCBI Taxonomy" id="1379903"/>
    <lineage>
        <taxon>Bacteria</taxon>
        <taxon>Pseudomonadati</taxon>
        <taxon>Pseudomonadota</taxon>
        <taxon>Alphaproteobacteria</taxon>
        <taxon>Rhodobacterales</taxon>
        <taxon>Roseobacteraceae</taxon>
        <taxon>Roseivivax</taxon>
    </lineage>
</organism>
<evidence type="ECO:0000313" key="4">
    <source>
        <dbReference type="EMBL" id="ETW11565.1"/>
    </source>
</evidence>
<protein>
    <submittedName>
        <fullName evidence="4">Inosine-5`-monophosphate dehydrogenase</fullName>
    </submittedName>
</protein>
<dbReference type="InterPro" id="IPR051257">
    <property type="entry name" value="Diverse_CBS-Domain"/>
</dbReference>